<evidence type="ECO:0000256" key="2">
    <source>
        <dbReference type="ARBA" id="ARBA00023015"/>
    </source>
</evidence>
<dbReference type="GO" id="GO:0005634">
    <property type="term" value="C:nucleus"/>
    <property type="evidence" value="ECO:0007669"/>
    <property type="project" value="UniProtKB-SubCell"/>
</dbReference>
<dbReference type="Proteomes" id="UP000277212">
    <property type="component" value="Unassembled WGS sequence"/>
</dbReference>
<comment type="caution">
    <text evidence="8">The sequence shown here is derived from an EMBL/GenBank/DDBJ whole genome shotgun (WGS) entry which is preliminary data.</text>
</comment>
<name>A0A3M2RWP9_9HYPO</name>
<keyword evidence="4" id="KW-0804">Transcription</keyword>
<sequence>MTGWLYWFSPWAWGKLLLLVATGRVFVDNLTRCLWTASWRGEPLPPWRRKAQRFLSDAERRLRLTSASFPPTLPRVQAMILKCNLELGSRRFNSAWMTLGVAVRLGQMMDLHREQSSADPVEAHYKRCAFWAMFVLDRYLAVLLGRPLAMHEGDITVALPTEVNAQIENEIGSWEKKLLTGVTAHTGLSRITGHAISLLYSGTGHNSNDIEEAVTMLEKEMDDWLQATPQFFHPNRDADTLPQSDFYDVPWTLQRQQRTVQAAFYFNQMLIYRGYLLGEFLRQSANIPLTDRHFERIRACVDSALATVMLTSSFGTDQSKYNAAFWTTSHILFCATSVLLVYLIMVPECADRPQIESSIEKAMKVHAKLVDSSNNAAQRLLEESRTRAEAIQKMSSVSPANASDTPLLDWATLNPELPNDASNSRSLFAQQQQRQDTAVPLSNASTSLARGSQTNTDVDKTMGNGQIPKQITELWGQQNLGLAPFGNTNDLDMILGLGFDSHMFSIGLGEDDVEYS</sequence>
<dbReference type="PANTHER" id="PTHR47540">
    <property type="entry name" value="THIAMINE REPRESSIBLE GENES REGULATORY PROTEIN THI5"/>
    <property type="match status" value="1"/>
</dbReference>
<dbReference type="GO" id="GO:0045944">
    <property type="term" value="P:positive regulation of transcription by RNA polymerase II"/>
    <property type="evidence" value="ECO:0007669"/>
    <property type="project" value="TreeGrafter"/>
</dbReference>
<dbReference type="PANTHER" id="PTHR47540:SF2">
    <property type="entry name" value="ZN(II)2CYS6 TRANSCRIPTION FACTOR (EUROFUNG)"/>
    <property type="match status" value="1"/>
</dbReference>
<evidence type="ECO:0000313" key="9">
    <source>
        <dbReference type="Proteomes" id="UP000277212"/>
    </source>
</evidence>
<dbReference type="GO" id="GO:0008270">
    <property type="term" value="F:zinc ion binding"/>
    <property type="evidence" value="ECO:0007669"/>
    <property type="project" value="InterPro"/>
</dbReference>
<keyword evidence="3" id="KW-0238">DNA-binding</keyword>
<dbReference type="OrthoDB" id="2579025at2759"/>
<evidence type="ECO:0000256" key="4">
    <source>
        <dbReference type="ARBA" id="ARBA00023163"/>
    </source>
</evidence>
<evidence type="ECO:0000256" key="1">
    <source>
        <dbReference type="ARBA" id="ARBA00004123"/>
    </source>
</evidence>
<evidence type="ECO:0000256" key="6">
    <source>
        <dbReference type="SAM" id="MobiDB-lite"/>
    </source>
</evidence>
<dbReference type="CDD" id="cd12148">
    <property type="entry name" value="fungal_TF_MHR"/>
    <property type="match status" value="1"/>
</dbReference>
<dbReference type="GO" id="GO:0043565">
    <property type="term" value="F:sequence-specific DNA binding"/>
    <property type="evidence" value="ECO:0007669"/>
    <property type="project" value="TreeGrafter"/>
</dbReference>
<accession>A0A3M2RWP9</accession>
<dbReference type="SMART" id="SM00906">
    <property type="entry name" value="Fungal_trans"/>
    <property type="match status" value="1"/>
</dbReference>
<evidence type="ECO:0000256" key="5">
    <source>
        <dbReference type="ARBA" id="ARBA00023242"/>
    </source>
</evidence>
<protein>
    <recommendedName>
        <fullName evidence="7">Xylanolytic transcriptional activator regulatory domain-containing protein</fullName>
    </recommendedName>
</protein>
<feature type="compositionally biased region" description="Polar residues" evidence="6">
    <location>
        <begin position="421"/>
        <end position="456"/>
    </location>
</feature>
<dbReference type="STRING" id="2010991.A0A3M2RWP9"/>
<dbReference type="EMBL" id="NKUJ01000231">
    <property type="protein sequence ID" value="RMJ09720.1"/>
    <property type="molecule type" value="Genomic_DNA"/>
</dbReference>
<keyword evidence="9" id="KW-1185">Reference proteome</keyword>
<feature type="region of interest" description="Disordered" evidence="6">
    <location>
        <begin position="421"/>
        <end position="463"/>
    </location>
</feature>
<feature type="domain" description="Xylanolytic transcriptional activator regulatory" evidence="7">
    <location>
        <begin position="95"/>
        <end position="166"/>
    </location>
</feature>
<keyword evidence="5" id="KW-0539">Nucleus</keyword>
<reference evidence="8 9" key="1">
    <citation type="submission" date="2017-06" db="EMBL/GenBank/DDBJ databases">
        <title>Comparative genomic analysis of Ambrosia Fusariam Clade fungi.</title>
        <authorList>
            <person name="Stajich J.E."/>
            <person name="Carrillo J."/>
            <person name="Kijimoto T."/>
            <person name="Eskalen A."/>
            <person name="O'Donnell K."/>
            <person name="Kasson M."/>
        </authorList>
    </citation>
    <scope>NUCLEOTIDE SEQUENCE [LARGE SCALE GENOMIC DNA]</scope>
    <source>
        <strain evidence="8">UCR3666</strain>
    </source>
</reference>
<evidence type="ECO:0000259" key="7">
    <source>
        <dbReference type="SMART" id="SM00906"/>
    </source>
</evidence>
<dbReference type="GO" id="GO:0006351">
    <property type="term" value="P:DNA-templated transcription"/>
    <property type="evidence" value="ECO:0007669"/>
    <property type="project" value="InterPro"/>
</dbReference>
<evidence type="ECO:0000313" key="8">
    <source>
        <dbReference type="EMBL" id="RMJ09720.1"/>
    </source>
</evidence>
<dbReference type="Pfam" id="PF04082">
    <property type="entry name" value="Fungal_trans"/>
    <property type="match status" value="1"/>
</dbReference>
<organism evidence="8 9">
    <name type="scientific">Fusarium kuroshium</name>
    <dbReference type="NCBI Taxonomy" id="2010991"/>
    <lineage>
        <taxon>Eukaryota</taxon>
        <taxon>Fungi</taxon>
        <taxon>Dikarya</taxon>
        <taxon>Ascomycota</taxon>
        <taxon>Pezizomycotina</taxon>
        <taxon>Sordariomycetes</taxon>
        <taxon>Hypocreomycetidae</taxon>
        <taxon>Hypocreales</taxon>
        <taxon>Nectriaceae</taxon>
        <taxon>Fusarium</taxon>
        <taxon>Fusarium solani species complex</taxon>
    </lineage>
</organism>
<keyword evidence="2" id="KW-0805">Transcription regulation</keyword>
<dbReference type="AlphaFoldDB" id="A0A3M2RWP9"/>
<proteinExistence type="predicted"/>
<comment type="subcellular location">
    <subcellularLocation>
        <location evidence="1">Nucleus</location>
    </subcellularLocation>
</comment>
<gene>
    <name evidence="8" type="ORF">CDV36_010660</name>
</gene>
<dbReference type="InterPro" id="IPR007219">
    <property type="entry name" value="XnlR_reg_dom"/>
</dbReference>
<evidence type="ECO:0000256" key="3">
    <source>
        <dbReference type="ARBA" id="ARBA00023125"/>
    </source>
</evidence>
<dbReference type="InterPro" id="IPR051711">
    <property type="entry name" value="Stress_Response_Reg"/>
</dbReference>